<keyword evidence="2" id="KW-1185">Reference proteome</keyword>
<evidence type="ECO:0000313" key="1">
    <source>
        <dbReference type="EMBL" id="KAI4306553.1"/>
    </source>
</evidence>
<sequence>MEEESNSVVMSEQFLLKSRLDSKMIREKRTSTRSGEKHDLARKRVKIRDLQSVIESEETTTDYPECRKENEYSVQLSFGEKDMSHVTEVPVTLDLDASQARKNGRDKFSVEVTPAPTSLDLNIEACSAKYSSSDKSSECPEKVPLSGKHGKERHGSCGNSKGIDVDLNVEDVTSSVNPDLAHSHKDHGHIKSRDVSESGSCAGPLEEKDPMKIWKEMKQNGFLSSSHGGIPMPKQRGRKGKIDVFKKRMELAKREQVNRFTKIAAPSGLLNELNPGIINHVRNRKQVHSIIEALVSEKHESGDNGSKPVSHPASGSTEGSKKGLESMTDARKHLLTFSDEGDLHNSLPSRQTKSHPATLNDSSPWILEDKVGNSDTSMLERADVRSCPSQSTNGREDDILALKLTHSVKAPENSSSSNEDSSNLTSVSSLSLKAASVASQWLELLHQDIKGRLSALRRSRRRVRAVITTELPFLIAKEFSNNQENDPYVIKVSAGLPSSKNADMHRARWTALFNQMDDALSEEEKQLESWLNQVKEKQLLCDQGLQHINWNAAYGLQPLGASENESRVWIADRSEKQLAVNAAAASIYSTCNFLLSQS</sequence>
<evidence type="ECO:0000313" key="2">
    <source>
        <dbReference type="Proteomes" id="UP000828941"/>
    </source>
</evidence>
<accession>A0ACB9LBR8</accession>
<proteinExistence type="predicted"/>
<protein>
    <submittedName>
        <fullName evidence="1">Uncharacterized protein</fullName>
    </submittedName>
</protein>
<name>A0ACB9LBR8_BAUVA</name>
<dbReference type="Proteomes" id="UP000828941">
    <property type="component" value="Chromosome 12"/>
</dbReference>
<dbReference type="EMBL" id="CM039437">
    <property type="protein sequence ID" value="KAI4306553.1"/>
    <property type="molecule type" value="Genomic_DNA"/>
</dbReference>
<reference evidence="1 2" key="1">
    <citation type="journal article" date="2022" name="DNA Res.">
        <title>Chromosomal-level genome assembly of the orchid tree Bauhinia variegata (Leguminosae; Cercidoideae) supports the allotetraploid origin hypothesis of Bauhinia.</title>
        <authorList>
            <person name="Zhong Y."/>
            <person name="Chen Y."/>
            <person name="Zheng D."/>
            <person name="Pang J."/>
            <person name="Liu Y."/>
            <person name="Luo S."/>
            <person name="Meng S."/>
            <person name="Qian L."/>
            <person name="Wei D."/>
            <person name="Dai S."/>
            <person name="Zhou R."/>
        </authorList>
    </citation>
    <scope>NUCLEOTIDE SEQUENCE [LARGE SCALE GENOMIC DNA]</scope>
    <source>
        <strain evidence="1">BV-YZ2020</strain>
    </source>
</reference>
<organism evidence="1 2">
    <name type="scientific">Bauhinia variegata</name>
    <name type="common">Purple orchid tree</name>
    <name type="synonym">Phanera variegata</name>
    <dbReference type="NCBI Taxonomy" id="167791"/>
    <lineage>
        <taxon>Eukaryota</taxon>
        <taxon>Viridiplantae</taxon>
        <taxon>Streptophyta</taxon>
        <taxon>Embryophyta</taxon>
        <taxon>Tracheophyta</taxon>
        <taxon>Spermatophyta</taxon>
        <taxon>Magnoliopsida</taxon>
        <taxon>eudicotyledons</taxon>
        <taxon>Gunneridae</taxon>
        <taxon>Pentapetalae</taxon>
        <taxon>rosids</taxon>
        <taxon>fabids</taxon>
        <taxon>Fabales</taxon>
        <taxon>Fabaceae</taxon>
        <taxon>Cercidoideae</taxon>
        <taxon>Cercideae</taxon>
        <taxon>Bauhiniinae</taxon>
        <taxon>Bauhinia</taxon>
    </lineage>
</organism>
<comment type="caution">
    <text evidence="1">The sequence shown here is derived from an EMBL/GenBank/DDBJ whole genome shotgun (WGS) entry which is preliminary data.</text>
</comment>
<gene>
    <name evidence="1" type="ORF">L6164_029822</name>
</gene>